<keyword evidence="6" id="KW-0378">Hydrolase</keyword>
<dbReference type="InterPro" id="IPR050732">
    <property type="entry name" value="Beta-glucan_modifiers"/>
</dbReference>
<evidence type="ECO:0000256" key="7">
    <source>
        <dbReference type="ARBA" id="ARBA00023295"/>
    </source>
</evidence>
<evidence type="ECO:0000256" key="10">
    <source>
        <dbReference type="ARBA" id="ARBA00041495"/>
    </source>
</evidence>
<dbReference type="InterPro" id="IPR017853">
    <property type="entry name" value="GH"/>
</dbReference>
<keyword evidence="7" id="KW-0326">Glycosidase</keyword>
<keyword evidence="3" id="KW-0134">Cell wall</keyword>
<evidence type="ECO:0000256" key="8">
    <source>
        <dbReference type="ARBA" id="ARBA00024983"/>
    </source>
</evidence>
<gene>
    <name evidence="14" type="ORF">Cpir12675_000279</name>
</gene>
<reference evidence="14 15" key="1">
    <citation type="journal article" date="2024" name="IMA Fungus">
        <title>IMA Genome - F19 : A genome assembly and annotation guide to empower mycologists, including annotated draft genome sequences of Ceratocystis pirilliformis, Diaporthe australafricana, Fusarium ophioides, Paecilomyces lecythidis, and Sporothrix stenoceras.</title>
        <authorList>
            <person name="Aylward J."/>
            <person name="Wilson A.M."/>
            <person name="Visagie C.M."/>
            <person name="Spraker J."/>
            <person name="Barnes I."/>
            <person name="Buitendag C."/>
            <person name="Ceriani C."/>
            <person name="Del Mar Angel L."/>
            <person name="du Plessis D."/>
            <person name="Fuchs T."/>
            <person name="Gasser K."/>
            <person name="Kramer D."/>
            <person name="Li W."/>
            <person name="Munsamy K."/>
            <person name="Piso A."/>
            <person name="Price J.L."/>
            <person name="Sonnekus B."/>
            <person name="Thomas C."/>
            <person name="van der Nest A."/>
            <person name="van Dijk A."/>
            <person name="van Heerden A."/>
            <person name="van Vuuren N."/>
            <person name="Yilmaz N."/>
            <person name="Duong T.A."/>
            <person name="van der Merwe N.A."/>
            <person name="Wingfield M.J."/>
            <person name="Wingfield B.D."/>
        </authorList>
    </citation>
    <scope>NUCLEOTIDE SEQUENCE [LARGE SCALE GENOMIC DNA]</scope>
    <source>
        <strain evidence="14 15">CMW 12675</strain>
    </source>
</reference>
<evidence type="ECO:0000256" key="1">
    <source>
        <dbReference type="ARBA" id="ARBA00004191"/>
    </source>
</evidence>
<accession>A0ABR3ZNX0</accession>
<keyword evidence="15" id="KW-1185">Reference proteome</keyword>
<dbReference type="PANTHER" id="PTHR16631">
    <property type="entry name" value="GLUCAN 1,3-BETA-GLUCOSIDASE"/>
    <property type="match status" value="1"/>
</dbReference>
<feature type="region of interest" description="Disordered" evidence="13">
    <location>
        <begin position="77"/>
        <end position="107"/>
    </location>
</feature>
<feature type="compositionally biased region" description="Low complexity" evidence="13">
    <location>
        <begin position="81"/>
        <end position="107"/>
    </location>
</feature>
<evidence type="ECO:0000313" key="15">
    <source>
        <dbReference type="Proteomes" id="UP001583280"/>
    </source>
</evidence>
<comment type="function">
    <text evidence="8">Beta-glucosidases are one of a number of cellulolytic enzymes involved in the degradation of cellulosic biomass. Catalyzes the last step releasing glucose from the inhibitory cellobiose.</text>
</comment>
<evidence type="ECO:0000256" key="4">
    <source>
        <dbReference type="ARBA" id="ARBA00022525"/>
    </source>
</evidence>
<evidence type="ECO:0000313" key="14">
    <source>
        <dbReference type="EMBL" id="KAL1901770.1"/>
    </source>
</evidence>
<comment type="caution">
    <text evidence="14">The sequence shown here is derived from an EMBL/GenBank/DDBJ whole genome shotgun (WGS) entry which is preliminary data.</text>
</comment>
<sequence length="481" mass="50002">MRAVVIATAFAGIASAGHAHRRAHEAVRAERRGGDYGLYPTGAAAADEECVCKTVYGTMYGEPMIYIPDQTTVESSSTAIPTYTEGPSTTTSSSVSVAPTPAAPVVPTTSTTSLYTPAVPHISNAVPSAPAPAPQTPKVTEAKVPSNVPVAPAPHTPKVTEANVPGNVPVAPAPQTPKVTEAKVTKTAVASVVPSKPATPKPSSPSSSVPGALFPGQKTDHWAITYTPYTDDTGSCKTKDAVDADIKDIKSMGFTTIRVYSTDCDTLPNVGAACEKYGIRMIIGIFIKEAGCAYTGEVQEQVEGIISWGKFDIVDMLVIGNEAVFSGLCSAAQLTTLITTVKGTCSGAGYTGPYSTAETVNVWEANGSLLCDVIDVAGAQTHPYFNAETTPSKAGSFVKGQIDIVKGICGKPAISLECGWPTKGTCNGAACPGVSEQTQAMASVRETCGEEVVFFTYGEAHWKNPGSCNCEPWFNIKAIFA</sequence>
<evidence type="ECO:0000256" key="12">
    <source>
        <dbReference type="ARBA" id="ARBA00042762"/>
    </source>
</evidence>
<feature type="region of interest" description="Disordered" evidence="13">
    <location>
        <begin position="192"/>
        <end position="214"/>
    </location>
</feature>
<keyword evidence="4" id="KW-0964">Secreted</keyword>
<organism evidence="14 15">
    <name type="scientific">Ceratocystis pirilliformis</name>
    <dbReference type="NCBI Taxonomy" id="259994"/>
    <lineage>
        <taxon>Eukaryota</taxon>
        <taxon>Fungi</taxon>
        <taxon>Dikarya</taxon>
        <taxon>Ascomycota</taxon>
        <taxon>Pezizomycotina</taxon>
        <taxon>Sordariomycetes</taxon>
        <taxon>Hypocreomycetidae</taxon>
        <taxon>Microascales</taxon>
        <taxon>Ceratocystidaceae</taxon>
        <taxon>Ceratocystis</taxon>
    </lineage>
</organism>
<comment type="similarity">
    <text evidence="2">Belongs to the glycosyl hydrolase 17 family.</text>
</comment>
<protein>
    <recommendedName>
        <fullName evidence="9">Probable beta-glucosidase btgE</fullName>
    </recommendedName>
    <alternativeName>
        <fullName evidence="10">Beta-D-glucoside glucohydrolase btgE</fullName>
    </alternativeName>
    <alternativeName>
        <fullName evidence="12">Cellobiase btgE</fullName>
    </alternativeName>
    <alternativeName>
        <fullName evidence="11">Gentiobiase btgE</fullName>
    </alternativeName>
</protein>
<evidence type="ECO:0000256" key="5">
    <source>
        <dbReference type="ARBA" id="ARBA00022729"/>
    </source>
</evidence>
<dbReference type="SUPFAM" id="SSF51445">
    <property type="entry name" value="(Trans)glycosidases"/>
    <property type="match status" value="1"/>
</dbReference>
<evidence type="ECO:0000256" key="2">
    <source>
        <dbReference type="ARBA" id="ARBA00008773"/>
    </source>
</evidence>
<evidence type="ECO:0000256" key="9">
    <source>
        <dbReference type="ARBA" id="ARBA00039284"/>
    </source>
</evidence>
<dbReference type="EMBL" id="JAWDJO010000003">
    <property type="protein sequence ID" value="KAL1901770.1"/>
    <property type="molecule type" value="Genomic_DNA"/>
</dbReference>
<dbReference type="PANTHER" id="PTHR16631:SF24">
    <property type="entry name" value="FAMILY 17 GLUCOSIDASE SCW11-RELATED"/>
    <property type="match status" value="1"/>
</dbReference>
<dbReference type="Proteomes" id="UP001583280">
    <property type="component" value="Unassembled WGS sequence"/>
</dbReference>
<dbReference type="Gene3D" id="3.20.20.80">
    <property type="entry name" value="Glycosidases"/>
    <property type="match status" value="1"/>
</dbReference>
<keyword evidence="5" id="KW-0732">Signal</keyword>
<comment type="subcellular location">
    <subcellularLocation>
        <location evidence="1">Secreted</location>
        <location evidence="1">Cell wall</location>
    </subcellularLocation>
</comment>
<proteinExistence type="inferred from homology"/>
<evidence type="ECO:0000256" key="3">
    <source>
        <dbReference type="ARBA" id="ARBA00022512"/>
    </source>
</evidence>
<evidence type="ECO:0000256" key="6">
    <source>
        <dbReference type="ARBA" id="ARBA00022801"/>
    </source>
</evidence>
<name>A0ABR3ZNX0_9PEZI</name>
<evidence type="ECO:0000256" key="13">
    <source>
        <dbReference type="SAM" id="MobiDB-lite"/>
    </source>
</evidence>
<evidence type="ECO:0000256" key="11">
    <source>
        <dbReference type="ARBA" id="ARBA00041516"/>
    </source>
</evidence>